<keyword evidence="5" id="KW-1185">Reference proteome</keyword>
<protein>
    <submittedName>
        <fullName evidence="4">Uncharacterized protein</fullName>
    </submittedName>
</protein>
<dbReference type="PANTHER" id="PTHR31157:SF26">
    <property type="entry name" value="SCP-LIKE EXTRACELLULAR PROTEIN"/>
    <property type="match status" value="1"/>
</dbReference>
<dbReference type="SUPFAM" id="SSF55797">
    <property type="entry name" value="PR-1-like"/>
    <property type="match status" value="1"/>
</dbReference>
<keyword evidence="1" id="KW-1133">Transmembrane helix</keyword>
<gene>
    <name evidence="4" type="ORF">DLJ74_11215</name>
</gene>
<comment type="caution">
    <text evidence="4">The sequence shown here is derived from an EMBL/GenBank/DDBJ whole genome shotgun (WGS) entry which is preliminary data.</text>
</comment>
<dbReference type="Pfam" id="PF00188">
    <property type="entry name" value="CAP"/>
    <property type="match status" value="1"/>
</dbReference>
<evidence type="ECO:0000256" key="1">
    <source>
        <dbReference type="SAM" id="Phobius"/>
    </source>
</evidence>
<evidence type="ECO:0000259" key="2">
    <source>
        <dbReference type="Pfam" id="PF00188"/>
    </source>
</evidence>
<reference evidence="4 5" key="1">
    <citation type="submission" date="2018-05" db="EMBL/GenBank/DDBJ databases">
        <title>Genomic analysis of Gracilibacillus dipsosauri DD1 reveals novel features of a salt-tolerant amylase.</title>
        <authorList>
            <person name="Deutch C.E."/>
            <person name="Yang S."/>
        </authorList>
    </citation>
    <scope>NUCLEOTIDE SEQUENCE [LARGE SCALE GENOMIC DNA]</scope>
    <source>
        <strain evidence="4 5">DD1</strain>
    </source>
</reference>
<accession>A0A317L130</accession>
<evidence type="ECO:0000313" key="4">
    <source>
        <dbReference type="EMBL" id="PWU68974.1"/>
    </source>
</evidence>
<feature type="domain" description="CAP-associated" evidence="3">
    <location>
        <begin position="66"/>
        <end position="201"/>
    </location>
</feature>
<evidence type="ECO:0000259" key="3">
    <source>
        <dbReference type="Pfam" id="PF14504"/>
    </source>
</evidence>
<dbReference type="Proteomes" id="UP000245624">
    <property type="component" value="Unassembled WGS sequence"/>
</dbReference>
<dbReference type="Pfam" id="PF14504">
    <property type="entry name" value="CAP_assoc_N"/>
    <property type="match status" value="1"/>
</dbReference>
<sequence>MKTRIKILLIIGIPVVVFLCFYLTKEEMVEIRAEKNVVSNKGPSNKENLAKDHPIMAYQHVIWKYMNKDVQKVIDNYGEADRIDPTPYGYEWWIYKEKDQYFQIGVKENKIVSIYTPSEPISIQPFKIGQAYQEISDSYELKNEIEFDNLRFKLSDKDLKLRPVVKLSDNNYVQLYFDQYEQILAGVRYMNKELMEIQKPYELYYAGTITEPENPSKEEWKGIEQGMEKQILDVTNLIRAQYNVSELSWDDLAAKAAKDHSKDMFEQNYFSHYSLNGDGLKERLTNADAYYLSAGENIAANYVDVPAVIHGWLNSEGHRDALLKEEYTHLGAGAYHLYYTQNFLQK</sequence>
<dbReference type="PANTHER" id="PTHR31157">
    <property type="entry name" value="SCP DOMAIN-CONTAINING PROTEIN"/>
    <property type="match status" value="1"/>
</dbReference>
<keyword evidence="1" id="KW-0472">Membrane</keyword>
<dbReference type="EMBL" id="QGTD01000008">
    <property type="protein sequence ID" value="PWU68974.1"/>
    <property type="molecule type" value="Genomic_DNA"/>
</dbReference>
<dbReference type="RefSeq" id="WP_109984503.1">
    <property type="nucleotide sequence ID" value="NZ_JAJUIE010000001.1"/>
</dbReference>
<dbReference type="InterPro" id="IPR014044">
    <property type="entry name" value="CAP_dom"/>
</dbReference>
<feature type="domain" description="SCP" evidence="2">
    <location>
        <begin position="232"/>
        <end position="340"/>
    </location>
</feature>
<dbReference type="InterPro" id="IPR035940">
    <property type="entry name" value="CAP_sf"/>
</dbReference>
<dbReference type="CDD" id="cd05379">
    <property type="entry name" value="CAP_bacterial"/>
    <property type="match status" value="1"/>
</dbReference>
<feature type="transmembrane region" description="Helical" evidence="1">
    <location>
        <begin position="7"/>
        <end position="24"/>
    </location>
</feature>
<name>A0A317L130_9BACI</name>
<dbReference type="Gene3D" id="3.40.33.10">
    <property type="entry name" value="CAP"/>
    <property type="match status" value="1"/>
</dbReference>
<dbReference type="InterPro" id="IPR029410">
    <property type="entry name" value="CAP_assoc"/>
</dbReference>
<evidence type="ECO:0000313" key="5">
    <source>
        <dbReference type="Proteomes" id="UP000245624"/>
    </source>
</evidence>
<proteinExistence type="predicted"/>
<organism evidence="4 5">
    <name type="scientific">Gracilibacillus dipsosauri</name>
    <dbReference type="NCBI Taxonomy" id="178340"/>
    <lineage>
        <taxon>Bacteria</taxon>
        <taxon>Bacillati</taxon>
        <taxon>Bacillota</taxon>
        <taxon>Bacilli</taxon>
        <taxon>Bacillales</taxon>
        <taxon>Bacillaceae</taxon>
        <taxon>Gracilibacillus</taxon>
    </lineage>
</organism>
<dbReference type="AlphaFoldDB" id="A0A317L130"/>
<dbReference type="OrthoDB" id="9783944at2"/>
<keyword evidence="1" id="KW-0812">Transmembrane</keyword>